<dbReference type="CDD" id="cd03811">
    <property type="entry name" value="GT4_GT28_WabH-like"/>
    <property type="match status" value="1"/>
</dbReference>
<keyword evidence="3" id="KW-1185">Reference proteome</keyword>
<dbReference type="AlphaFoldDB" id="A0A5C5Y6C9"/>
<organism evidence="2 3">
    <name type="scientific">Crateriforma conspicua</name>
    <dbReference type="NCBI Taxonomy" id="2527996"/>
    <lineage>
        <taxon>Bacteria</taxon>
        <taxon>Pseudomonadati</taxon>
        <taxon>Planctomycetota</taxon>
        <taxon>Planctomycetia</taxon>
        <taxon>Planctomycetales</taxon>
        <taxon>Planctomycetaceae</taxon>
        <taxon>Crateriforma</taxon>
    </lineage>
</organism>
<dbReference type="RefSeq" id="WP_146439680.1">
    <property type="nucleotide sequence ID" value="NZ_SJPL01000001.1"/>
</dbReference>
<reference evidence="2 3" key="1">
    <citation type="submission" date="2019-02" db="EMBL/GenBank/DDBJ databases">
        <title>Deep-cultivation of Planctomycetes and their phenomic and genomic characterization uncovers novel biology.</title>
        <authorList>
            <person name="Wiegand S."/>
            <person name="Jogler M."/>
            <person name="Boedeker C."/>
            <person name="Pinto D."/>
            <person name="Vollmers J."/>
            <person name="Rivas-Marin E."/>
            <person name="Kohn T."/>
            <person name="Peeters S.H."/>
            <person name="Heuer A."/>
            <person name="Rast P."/>
            <person name="Oberbeckmann S."/>
            <person name="Bunk B."/>
            <person name="Jeske O."/>
            <person name="Meyerdierks A."/>
            <person name="Storesund J.E."/>
            <person name="Kallscheuer N."/>
            <person name="Luecker S."/>
            <person name="Lage O.M."/>
            <person name="Pohl T."/>
            <person name="Merkel B.J."/>
            <person name="Hornburger P."/>
            <person name="Mueller R.-W."/>
            <person name="Bruemmer F."/>
            <person name="Labrenz M."/>
            <person name="Spormann A.M."/>
            <person name="Op Den Camp H."/>
            <person name="Overmann J."/>
            <person name="Amann R."/>
            <person name="Jetten M.S.M."/>
            <person name="Mascher T."/>
            <person name="Medema M.H."/>
            <person name="Devos D.P."/>
            <person name="Kaster A.-K."/>
            <person name="Ovreas L."/>
            <person name="Rohde M."/>
            <person name="Galperin M.Y."/>
            <person name="Jogler C."/>
        </authorList>
    </citation>
    <scope>NUCLEOTIDE SEQUENCE [LARGE SCALE GENOMIC DNA]</scope>
    <source>
        <strain evidence="2 3">Pan14r</strain>
    </source>
</reference>
<dbReference type="PANTHER" id="PTHR45947">
    <property type="entry name" value="SULFOQUINOVOSYL TRANSFERASE SQD2"/>
    <property type="match status" value="1"/>
</dbReference>
<proteinExistence type="predicted"/>
<dbReference type="OrthoDB" id="9804196at2"/>
<dbReference type="EMBL" id="SJPL01000001">
    <property type="protein sequence ID" value="TWT71246.1"/>
    <property type="molecule type" value="Genomic_DNA"/>
</dbReference>
<name>A0A5C5Y6C9_9PLAN</name>
<dbReference type="EC" id="2.4.-.-" evidence="2"/>
<dbReference type="InterPro" id="IPR050194">
    <property type="entry name" value="Glycosyltransferase_grp1"/>
</dbReference>
<keyword evidence="2" id="KW-0808">Transferase</keyword>
<comment type="caution">
    <text evidence="2">The sequence shown here is derived from an EMBL/GenBank/DDBJ whole genome shotgun (WGS) entry which is preliminary data.</text>
</comment>
<dbReference type="InterPro" id="IPR028098">
    <property type="entry name" value="Glyco_trans_4-like_N"/>
</dbReference>
<dbReference type="GO" id="GO:0016757">
    <property type="term" value="F:glycosyltransferase activity"/>
    <property type="evidence" value="ECO:0007669"/>
    <property type="project" value="UniProtKB-KW"/>
</dbReference>
<evidence type="ECO:0000313" key="3">
    <source>
        <dbReference type="Proteomes" id="UP000317238"/>
    </source>
</evidence>
<sequence>MRIDFVITELFVGGAEKCLTELAIGLHASGDDVRVFSIAPLPQGPQAKFVDRLSGHGIDIVTAGTSHPRGAAKAYTTLKRWMAARPADICQTFLFHANVLGTHASAAATPSTVRIGGLRVAEPIRWRNWLERTAVRRMDVLVCVSNRTQAFASEHLRAKASQLRVIPNGIEVASFADVQPADWSTWGWSRDSQVTLFVGRLHPQKGLDLLQDQIDTIAPVGSHQRLCLVGDGPLRDDLVRWSESVGHDRVRVLPWQSEVAPLMKAARLLVLPSRYEGMPNVVLEAMAVGTPVVCSRVEGSEELLGHRHHEQTFAPEDSVTMARLIQRMQSDDDLCQLLSDENRRVVQDRFSTVGMIEHYRQVYQDLLVARSQTG</sequence>
<dbReference type="Proteomes" id="UP000317238">
    <property type="component" value="Unassembled WGS sequence"/>
</dbReference>
<dbReference type="SUPFAM" id="SSF53756">
    <property type="entry name" value="UDP-Glycosyltransferase/glycogen phosphorylase"/>
    <property type="match status" value="1"/>
</dbReference>
<dbReference type="Pfam" id="PF13692">
    <property type="entry name" value="Glyco_trans_1_4"/>
    <property type="match status" value="1"/>
</dbReference>
<keyword evidence="2" id="KW-0328">Glycosyltransferase</keyword>
<gene>
    <name evidence="2" type="primary">tuaC_2</name>
    <name evidence="2" type="ORF">Pan14r_35560</name>
</gene>
<feature type="domain" description="Glycosyltransferase subfamily 4-like N-terminal" evidence="1">
    <location>
        <begin position="13"/>
        <end position="169"/>
    </location>
</feature>
<dbReference type="Pfam" id="PF13579">
    <property type="entry name" value="Glyco_trans_4_4"/>
    <property type="match status" value="1"/>
</dbReference>
<evidence type="ECO:0000259" key="1">
    <source>
        <dbReference type="Pfam" id="PF13579"/>
    </source>
</evidence>
<evidence type="ECO:0000313" key="2">
    <source>
        <dbReference type="EMBL" id="TWT71246.1"/>
    </source>
</evidence>
<protein>
    <submittedName>
        <fullName evidence="2">Putative teichuronic acid biosynthesis glycosyltransferase TuaC</fullName>
        <ecNumber evidence="2">2.4.-.-</ecNumber>
    </submittedName>
</protein>
<accession>A0A5C5Y6C9</accession>
<dbReference type="Gene3D" id="3.40.50.2000">
    <property type="entry name" value="Glycogen Phosphorylase B"/>
    <property type="match status" value="2"/>
</dbReference>
<dbReference type="PANTHER" id="PTHR45947:SF3">
    <property type="entry name" value="SULFOQUINOVOSYL TRANSFERASE SQD2"/>
    <property type="match status" value="1"/>
</dbReference>